<dbReference type="InterPro" id="IPR036291">
    <property type="entry name" value="NAD(P)-bd_dom_sf"/>
</dbReference>
<keyword evidence="1" id="KW-0521">NADP</keyword>
<evidence type="ECO:0000256" key="2">
    <source>
        <dbReference type="ARBA" id="ARBA00023002"/>
    </source>
</evidence>
<dbReference type="GO" id="GO:0005737">
    <property type="term" value="C:cytoplasm"/>
    <property type="evidence" value="ECO:0007669"/>
    <property type="project" value="TreeGrafter"/>
</dbReference>
<dbReference type="AlphaFoldDB" id="A0A819Y2N4"/>
<dbReference type="PANTHER" id="PTHR43544">
    <property type="entry name" value="SHORT-CHAIN DEHYDROGENASE/REDUCTASE"/>
    <property type="match status" value="1"/>
</dbReference>
<reference evidence="3" key="1">
    <citation type="submission" date="2021-02" db="EMBL/GenBank/DDBJ databases">
        <authorList>
            <person name="Nowell W R."/>
        </authorList>
    </citation>
    <scope>NUCLEOTIDE SEQUENCE</scope>
</reference>
<dbReference type="GO" id="GO:0016491">
    <property type="term" value="F:oxidoreductase activity"/>
    <property type="evidence" value="ECO:0007669"/>
    <property type="project" value="UniProtKB-KW"/>
</dbReference>
<dbReference type="InterPro" id="IPR002347">
    <property type="entry name" value="SDR_fam"/>
</dbReference>
<evidence type="ECO:0000313" key="4">
    <source>
        <dbReference type="Proteomes" id="UP000663881"/>
    </source>
</evidence>
<proteinExistence type="predicted"/>
<sequence length="134" mass="14742">MKKTILVTGCNRGIGFCLIQKLIKDVNNIVIGTTRSNTSALSDLKEANHDRLHIIEMDVGIEKSITDAFLKISNLCTSLDVLINNAGYAPDKTKKGENVSRSDMMDAFEINTLGPLLVIQQSLPLLRNGLMKKI</sequence>
<dbReference type="PANTHER" id="PTHR43544:SF7">
    <property type="entry name" value="NADB-LER2"/>
    <property type="match status" value="1"/>
</dbReference>
<feature type="non-terminal residue" evidence="3">
    <location>
        <position position="134"/>
    </location>
</feature>
<dbReference type="InterPro" id="IPR051468">
    <property type="entry name" value="Fungal_SecMetab_SDRs"/>
</dbReference>
<gene>
    <name evidence="3" type="ORF">OKA104_LOCUS38218</name>
</gene>
<dbReference type="Gene3D" id="3.40.50.720">
    <property type="entry name" value="NAD(P)-binding Rossmann-like Domain"/>
    <property type="match status" value="1"/>
</dbReference>
<comment type="caution">
    <text evidence="3">The sequence shown here is derived from an EMBL/GenBank/DDBJ whole genome shotgun (WGS) entry which is preliminary data.</text>
</comment>
<protein>
    <submittedName>
        <fullName evidence="3">Uncharacterized protein</fullName>
    </submittedName>
</protein>
<dbReference type="PRINTS" id="PR00081">
    <property type="entry name" value="GDHRDH"/>
</dbReference>
<accession>A0A819Y2N4</accession>
<evidence type="ECO:0000313" key="3">
    <source>
        <dbReference type="EMBL" id="CAF4150384.1"/>
    </source>
</evidence>
<dbReference type="Proteomes" id="UP000663881">
    <property type="component" value="Unassembled WGS sequence"/>
</dbReference>
<evidence type="ECO:0000256" key="1">
    <source>
        <dbReference type="ARBA" id="ARBA00022857"/>
    </source>
</evidence>
<dbReference type="Pfam" id="PF00106">
    <property type="entry name" value="adh_short"/>
    <property type="match status" value="1"/>
</dbReference>
<keyword evidence="2" id="KW-0560">Oxidoreductase</keyword>
<organism evidence="3 4">
    <name type="scientific">Adineta steineri</name>
    <dbReference type="NCBI Taxonomy" id="433720"/>
    <lineage>
        <taxon>Eukaryota</taxon>
        <taxon>Metazoa</taxon>
        <taxon>Spiralia</taxon>
        <taxon>Gnathifera</taxon>
        <taxon>Rotifera</taxon>
        <taxon>Eurotatoria</taxon>
        <taxon>Bdelloidea</taxon>
        <taxon>Adinetida</taxon>
        <taxon>Adinetidae</taxon>
        <taxon>Adineta</taxon>
    </lineage>
</organism>
<dbReference type="EMBL" id="CAJOAY010006774">
    <property type="protein sequence ID" value="CAF4150384.1"/>
    <property type="molecule type" value="Genomic_DNA"/>
</dbReference>
<dbReference type="SUPFAM" id="SSF51735">
    <property type="entry name" value="NAD(P)-binding Rossmann-fold domains"/>
    <property type="match status" value="1"/>
</dbReference>
<name>A0A819Y2N4_9BILA</name>